<evidence type="ECO:0000313" key="4">
    <source>
        <dbReference type="Proteomes" id="UP001564657"/>
    </source>
</evidence>
<name>A0ABV4BIT3_9CLOT</name>
<feature type="coiled-coil region" evidence="1">
    <location>
        <begin position="25"/>
        <end position="77"/>
    </location>
</feature>
<proteinExistence type="predicted"/>
<evidence type="ECO:0000256" key="2">
    <source>
        <dbReference type="SAM" id="MobiDB-lite"/>
    </source>
</evidence>
<accession>A0ABV4BIT3</accession>
<evidence type="ECO:0000256" key="1">
    <source>
        <dbReference type="SAM" id="Coils"/>
    </source>
</evidence>
<keyword evidence="4" id="KW-1185">Reference proteome</keyword>
<protein>
    <submittedName>
        <fullName evidence="3">Uncharacterized protein</fullName>
    </submittedName>
</protein>
<sequence>MASIILIAVGIILIALNLNAVLKEKKSFQGQLNVKQNEMEDYKIEIGKIRKEFAETVFELQREIESLKNENKNNMDKIILYDRLGKKVNKESNSKKPVSETNNEDKLKKHEAEKVNTEDVNNIRIDEIRNLLHKNMSVDEICKKTGIGKGEVLLIKELYTK</sequence>
<reference evidence="3 4" key="1">
    <citation type="submission" date="2024-08" db="EMBL/GenBank/DDBJ databases">
        <title>Clostridium lapicellarii sp. nov., and Clostridium renhuaiense sp. nov., two species isolated from the mud in a fermentation cellar used for producing sauce-flavour Chinese liquors.</title>
        <authorList>
            <person name="Yang F."/>
            <person name="Wang H."/>
            <person name="Chen L.Q."/>
            <person name="Zhou N."/>
            <person name="Lu J.J."/>
            <person name="Pu X.X."/>
            <person name="Wan B."/>
            <person name="Wang L."/>
            <person name="Liu S.J."/>
        </authorList>
    </citation>
    <scope>NUCLEOTIDE SEQUENCE [LARGE SCALE GENOMIC DNA]</scope>
    <source>
        <strain evidence="3 4">MT-5</strain>
    </source>
</reference>
<organism evidence="3 4">
    <name type="scientific">Clostridium moutaii</name>
    <dbReference type="NCBI Taxonomy" id="3240932"/>
    <lineage>
        <taxon>Bacteria</taxon>
        <taxon>Bacillati</taxon>
        <taxon>Bacillota</taxon>
        <taxon>Clostridia</taxon>
        <taxon>Eubacteriales</taxon>
        <taxon>Clostridiaceae</taxon>
        <taxon>Clostridium</taxon>
    </lineage>
</organism>
<evidence type="ECO:0000313" key="3">
    <source>
        <dbReference type="EMBL" id="MEY7998697.1"/>
    </source>
</evidence>
<keyword evidence="1" id="KW-0175">Coiled coil</keyword>
<dbReference type="EMBL" id="JBGEWD010000001">
    <property type="protein sequence ID" value="MEY7998697.1"/>
    <property type="molecule type" value="Genomic_DNA"/>
</dbReference>
<gene>
    <name evidence="3" type="ORF">AB8U03_00525</name>
</gene>
<dbReference type="Proteomes" id="UP001564657">
    <property type="component" value="Unassembled WGS sequence"/>
</dbReference>
<comment type="caution">
    <text evidence="3">The sequence shown here is derived from an EMBL/GenBank/DDBJ whole genome shotgun (WGS) entry which is preliminary data.</text>
</comment>
<feature type="region of interest" description="Disordered" evidence="2">
    <location>
        <begin position="89"/>
        <end position="113"/>
    </location>
</feature>
<dbReference type="RefSeq" id="WP_369702592.1">
    <property type="nucleotide sequence ID" value="NZ_JBGEWD010000001.1"/>
</dbReference>